<dbReference type="GO" id="GO:0016787">
    <property type="term" value="F:hydrolase activity"/>
    <property type="evidence" value="ECO:0007669"/>
    <property type="project" value="UniProtKB-KW"/>
</dbReference>
<dbReference type="PROSITE" id="PS51910">
    <property type="entry name" value="GH18_2"/>
    <property type="match status" value="1"/>
</dbReference>
<dbReference type="Gene3D" id="3.20.20.80">
    <property type="entry name" value="Glycosidases"/>
    <property type="match status" value="1"/>
</dbReference>
<proteinExistence type="predicted"/>
<dbReference type="Proteomes" id="UP000183994">
    <property type="component" value="Unassembled WGS sequence"/>
</dbReference>
<dbReference type="EMBL" id="FQZU01000040">
    <property type="protein sequence ID" value="SHK99104.1"/>
    <property type="molecule type" value="Genomic_DNA"/>
</dbReference>
<keyword evidence="3" id="KW-0378">Hydrolase</keyword>
<dbReference type="GO" id="GO:0005975">
    <property type="term" value="P:carbohydrate metabolic process"/>
    <property type="evidence" value="ECO:0007669"/>
    <property type="project" value="InterPro"/>
</dbReference>
<keyword evidence="1" id="KW-0732">Signal</keyword>
<keyword evidence="4" id="KW-1185">Reference proteome</keyword>
<dbReference type="RefSeq" id="WP_073478435.1">
    <property type="nucleotide sequence ID" value="NZ_FQZU01000040.1"/>
</dbReference>
<dbReference type="OrthoDB" id="3681635at2"/>
<dbReference type="InterPro" id="IPR001223">
    <property type="entry name" value="Glyco_hydro18_cat"/>
</dbReference>
<name>A0A1M6WZK9_9BACT</name>
<gene>
    <name evidence="3" type="ORF">SAMN02745216_04435</name>
</gene>
<feature type="signal peptide" evidence="1">
    <location>
        <begin position="1"/>
        <end position="21"/>
    </location>
</feature>
<dbReference type="STRING" id="1121393.SAMN02745216_04435"/>
<evidence type="ECO:0000256" key="1">
    <source>
        <dbReference type="SAM" id="SignalP"/>
    </source>
</evidence>
<evidence type="ECO:0000313" key="3">
    <source>
        <dbReference type="EMBL" id="SHK99104.1"/>
    </source>
</evidence>
<organism evidence="3 4">
    <name type="scientific">Desulfatibacillum alkenivorans DSM 16219</name>
    <dbReference type="NCBI Taxonomy" id="1121393"/>
    <lineage>
        <taxon>Bacteria</taxon>
        <taxon>Pseudomonadati</taxon>
        <taxon>Thermodesulfobacteriota</taxon>
        <taxon>Desulfobacteria</taxon>
        <taxon>Desulfobacterales</taxon>
        <taxon>Desulfatibacillaceae</taxon>
        <taxon>Desulfatibacillum</taxon>
    </lineage>
</organism>
<dbReference type="AlphaFoldDB" id="A0A1M6WZK9"/>
<dbReference type="SUPFAM" id="SSF51445">
    <property type="entry name" value="(Trans)glycosidases"/>
    <property type="match status" value="1"/>
</dbReference>
<dbReference type="InterPro" id="IPR017853">
    <property type="entry name" value="GH"/>
</dbReference>
<reference evidence="4" key="1">
    <citation type="submission" date="2016-11" db="EMBL/GenBank/DDBJ databases">
        <authorList>
            <person name="Varghese N."/>
            <person name="Submissions S."/>
        </authorList>
    </citation>
    <scope>NUCLEOTIDE SEQUENCE [LARGE SCALE GENOMIC DNA]</scope>
    <source>
        <strain evidence="4">DSM 16219</strain>
    </source>
</reference>
<sequence>MLRVLSRILIACLALAGLAAAAYTLWTPGAREVRGIHDLGANGMWLSHGWIGDDGWFSKYRKKASLYRDPERIQEIAVKLRKYHIKDVYPHLCPAEPDGTIPPVDKPQTELLLDCFHGIRVMPWIGGILDTHCFLESPEWRDNFCRSAIALLKEHPRLAGLHVNIEPMPSGNQDFVLLLETLKKRMPPGKVLSIAAYPPTTWLQPVISVHWSEEYYRAISKPVDQMAVMTYDSAAPMPKIYEHLMAGWTREILSWTEDSQVLLGIPVYDDTGVLYHSPRVENIKTALSGIHAGLLSSERLPANYQGTAIYCEWEMDDWEWEYYREHFLSKSTNLQ</sequence>
<dbReference type="Pfam" id="PF00704">
    <property type="entry name" value="Glyco_hydro_18"/>
    <property type="match status" value="1"/>
</dbReference>
<evidence type="ECO:0000259" key="2">
    <source>
        <dbReference type="PROSITE" id="PS51910"/>
    </source>
</evidence>
<protein>
    <submittedName>
        <fullName evidence="3">Glycosyl hydrolases family 18</fullName>
    </submittedName>
</protein>
<feature type="domain" description="GH18" evidence="2">
    <location>
        <begin position="61"/>
        <end position="335"/>
    </location>
</feature>
<evidence type="ECO:0000313" key="4">
    <source>
        <dbReference type="Proteomes" id="UP000183994"/>
    </source>
</evidence>
<feature type="chain" id="PRO_5012387201" evidence="1">
    <location>
        <begin position="22"/>
        <end position="335"/>
    </location>
</feature>
<accession>A0A1M6WZK9</accession>